<evidence type="ECO:0000313" key="2">
    <source>
        <dbReference type="EMBL" id="MCU4727371.1"/>
    </source>
</evidence>
<sequence length="84" mass="9033">MSVTRRAVLEQLATASDADQRETTTTAALAAMLETNEGTIESHLNGLAACELVRTYPDGRVRITITGEELLALDTDEIVIVDSN</sequence>
<dbReference type="InterPro" id="IPR036388">
    <property type="entry name" value="WH-like_DNA-bd_sf"/>
</dbReference>
<dbReference type="SUPFAM" id="SSF46785">
    <property type="entry name" value="Winged helix' DNA-binding domain"/>
    <property type="match status" value="1"/>
</dbReference>
<accession>A0AAE3IB95</accession>
<keyword evidence="3" id="KW-1185">Reference proteome</keyword>
<gene>
    <name evidence="2" type="ORF">OB914_10375</name>
    <name evidence="1" type="ORF">OB916_08585</name>
</gene>
<dbReference type="Gene3D" id="1.10.10.10">
    <property type="entry name" value="Winged helix-like DNA-binding domain superfamily/Winged helix DNA-binding domain"/>
    <property type="match status" value="1"/>
</dbReference>
<reference evidence="2" key="1">
    <citation type="submission" date="2023-02" db="EMBL/GenBank/DDBJ databases">
        <title>Enrichment on poylsaccharides allowed isolation of novel metabolic and taxonomic groups of Haloarchaea.</title>
        <authorList>
            <person name="Sorokin D.Y."/>
            <person name="Elcheninov A.G."/>
            <person name="Khizhniak T.V."/>
            <person name="Kolganova T.V."/>
            <person name="Kublanov I.V."/>
        </authorList>
    </citation>
    <scope>NUCLEOTIDE SEQUENCE</scope>
    <source>
        <strain evidence="1 3">HArc-curdl5-1</strain>
        <strain evidence="2">HArc-curdl7</strain>
    </source>
</reference>
<organism evidence="2 4">
    <name type="scientific">Halapricum hydrolyticum</name>
    <dbReference type="NCBI Taxonomy" id="2979991"/>
    <lineage>
        <taxon>Archaea</taxon>
        <taxon>Methanobacteriati</taxon>
        <taxon>Methanobacteriota</taxon>
        <taxon>Stenosarchaea group</taxon>
        <taxon>Halobacteria</taxon>
        <taxon>Halobacteriales</taxon>
        <taxon>Haloarculaceae</taxon>
        <taxon>Halapricum</taxon>
    </lineage>
</organism>
<evidence type="ECO:0000313" key="3">
    <source>
        <dbReference type="Proteomes" id="UP001208186"/>
    </source>
</evidence>
<dbReference type="RefSeq" id="WP_315908879.1">
    <property type="nucleotide sequence ID" value="NZ_JAOPKC010000007.1"/>
</dbReference>
<proteinExistence type="predicted"/>
<dbReference type="Proteomes" id="UP001208186">
    <property type="component" value="Unassembled WGS sequence"/>
</dbReference>
<evidence type="ECO:0000313" key="1">
    <source>
        <dbReference type="EMBL" id="MCU4718121.1"/>
    </source>
</evidence>
<dbReference type="InterPro" id="IPR036390">
    <property type="entry name" value="WH_DNA-bd_sf"/>
</dbReference>
<dbReference type="AlphaFoldDB" id="A0AAE3IB95"/>
<dbReference type="EMBL" id="JAOPKD010000009">
    <property type="protein sequence ID" value="MCU4727371.1"/>
    <property type="molecule type" value="Genomic_DNA"/>
</dbReference>
<protein>
    <submittedName>
        <fullName evidence="2">Uncharacterized protein</fullName>
    </submittedName>
</protein>
<dbReference type="EMBL" id="JAOPKC010000007">
    <property type="protein sequence ID" value="MCU4718121.1"/>
    <property type="molecule type" value="Genomic_DNA"/>
</dbReference>
<name>A0AAE3IB95_9EURY</name>
<dbReference type="Proteomes" id="UP001209746">
    <property type="component" value="Unassembled WGS sequence"/>
</dbReference>
<evidence type="ECO:0000313" key="4">
    <source>
        <dbReference type="Proteomes" id="UP001209746"/>
    </source>
</evidence>
<comment type="caution">
    <text evidence="2">The sequence shown here is derived from an EMBL/GenBank/DDBJ whole genome shotgun (WGS) entry which is preliminary data.</text>
</comment>